<organism evidence="1 2">
    <name type="scientific">Christiangramia sediminicola</name>
    <dbReference type="NCBI Taxonomy" id="3073267"/>
    <lineage>
        <taxon>Bacteria</taxon>
        <taxon>Pseudomonadati</taxon>
        <taxon>Bacteroidota</taxon>
        <taxon>Flavobacteriia</taxon>
        <taxon>Flavobacteriales</taxon>
        <taxon>Flavobacteriaceae</taxon>
        <taxon>Christiangramia</taxon>
    </lineage>
</organism>
<proteinExistence type="predicted"/>
<dbReference type="EMBL" id="JAVJIU010000003">
    <property type="protein sequence ID" value="MDR5591010.1"/>
    <property type="molecule type" value="Genomic_DNA"/>
</dbReference>
<keyword evidence="2" id="KW-1185">Reference proteome</keyword>
<evidence type="ECO:0000313" key="1">
    <source>
        <dbReference type="EMBL" id="MDR5591010.1"/>
    </source>
</evidence>
<reference evidence="2" key="1">
    <citation type="submission" date="2023-07" db="EMBL/GenBank/DDBJ databases">
        <title>Christiangramia sp. SM2212., a novel bacterium of the family Flavobacteriaceae isolated from the sea sediment.</title>
        <authorList>
            <person name="Wang J."/>
            <person name="Zhang X."/>
        </authorList>
    </citation>
    <scope>NUCLEOTIDE SEQUENCE [LARGE SCALE GENOMIC DNA]</scope>
    <source>
        <strain evidence="2">SM2212</strain>
    </source>
</reference>
<protein>
    <recommendedName>
        <fullName evidence="3">Carboxypeptidase-like regulatory domain-containing protein</fullName>
    </recommendedName>
</protein>
<accession>A0ABU1ERI9</accession>
<dbReference type="SUPFAM" id="SSF49464">
    <property type="entry name" value="Carboxypeptidase regulatory domain-like"/>
    <property type="match status" value="1"/>
</dbReference>
<evidence type="ECO:0008006" key="3">
    <source>
        <dbReference type="Google" id="ProtNLM"/>
    </source>
</evidence>
<gene>
    <name evidence="1" type="ORF">RE431_10215</name>
</gene>
<evidence type="ECO:0000313" key="2">
    <source>
        <dbReference type="Proteomes" id="UP001257234"/>
    </source>
</evidence>
<name>A0ABU1ERI9_9FLAO</name>
<dbReference type="Proteomes" id="UP001257234">
    <property type="component" value="Unassembled WGS sequence"/>
</dbReference>
<dbReference type="RefSeq" id="WP_309561876.1">
    <property type="nucleotide sequence ID" value="NZ_JAVJIU010000003.1"/>
</dbReference>
<dbReference type="InterPro" id="IPR008969">
    <property type="entry name" value="CarboxyPept-like_regulatory"/>
</dbReference>
<comment type="caution">
    <text evidence="1">The sequence shown here is derived from an EMBL/GenBank/DDBJ whole genome shotgun (WGS) entry which is preliminary data.</text>
</comment>
<sequence length="243" mass="28256">MENYFQKIILIIILSLNQSISAQEVKGIIYDSNGAVPDFEVLNKTRNSYAKTNEQGFFSINSKLGDTLVFNTLVYQKQTLIVKEINLKETIVVELKTAVNALDQVNISSSTNEFRIEKANQEIERKIISDKEKNWFLYEIPESKGNIYDGLVSVINSVFPKKPEIRIIELNDYQELFSSDENLNYDYLQETLNIPEHQYNLFFDYLESKSLNYDLLRKANRLDLIEKINHLSAEFKIMLQSSE</sequence>